<dbReference type="InterPro" id="IPR027417">
    <property type="entry name" value="P-loop_NTPase"/>
</dbReference>
<dbReference type="PROSITE" id="PS00622">
    <property type="entry name" value="HTH_LUXR_1"/>
    <property type="match status" value="1"/>
</dbReference>
<evidence type="ECO:0000313" key="4">
    <source>
        <dbReference type="EMBL" id="GFJ88602.1"/>
    </source>
</evidence>
<reference evidence="4 5" key="2">
    <citation type="submission" date="2020-03" db="EMBL/GenBank/DDBJ databases">
        <authorList>
            <person name="Ichikawa N."/>
            <person name="Kimura A."/>
            <person name="Kitahashi Y."/>
            <person name="Uohara A."/>
        </authorList>
    </citation>
    <scope>NUCLEOTIDE SEQUENCE [LARGE SCALE GENOMIC DNA]</scope>
    <source>
        <strain evidence="4 5">NBRC 108638</strain>
    </source>
</reference>
<dbReference type="SUPFAM" id="SSF46894">
    <property type="entry name" value="C-terminal effector domain of the bipartite response regulators"/>
    <property type="match status" value="1"/>
</dbReference>
<comment type="caution">
    <text evidence="4">The sequence shown here is derived from an EMBL/GenBank/DDBJ whole genome shotgun (WGS) entry which is preliminary data.</text>
</comment>
<dbReference type="PANTHER" id="PTHR16305:SF35">
    <property type="entry name" value="TRANSCRIPTIONAL ACTIVATOR DOMAIN"/>
    <property type="match status" value="1"/>
</dbReference>
<organism evidence="4 5">
    <name type="scientific">Phytohabitans rumicis</name>
    <dbReference type="NCBI Taxonomy" id="1076125"/>
    <lineage>
        <taxon>Bacteria</taxon>
        <taxon>Bacillati</taxon>
        <taxon>Actinomycetota</taxon>
        <taxon>Actinomycetes</taxon>
        <taxon>Micromonosporales</taxon>
        <taxon>Micromonosporaceae</taxon>
    </lineage>
</organism>
<dbReference type="GO" id="GO:0004016">
    <property type="term" value="F:adenylate cyclase activity"/>
    <property type="evidence" value="ECO:0007669"/>
    <property type="project" value="TreeGrafter"/>
</dbReference>
<dbReference type="GO" id="GO:0005737">
    <property type="term" value="C:cytoplasm"/>
    <property type="evidence" value="ECO:0007669"/>
    <property type="project" value="TreeGrafter"/>
</dbReference>
<dbReference type="Pfam" id="PF13191">
    <property type="entry name" value="AAA_16"/>
    <property type="match status" value="1"/>
</dbReference>
<evidence type="ECO:0000259" key="3">
    <source>
        <dbReference type="PROSITE" id="PS50043"/>
    </source>
</evidence>
<dbReference type="InterPro" id="IPR016032">
    <property type="entry name" value="Sig_transdc_resp-reg_C-effctor"/>
</dbReference>
<dbReference type="PANTHER" id="PTHR16305">
    <property type="entry name" value="TESTICULAR SOLUBLE ADENYLYL CYCLASE"/>
    <property type="match status" value="1"/>
</dbReference>
<dbReference type="GO" id="GO:0006355">
    <property type="term" value="P:regulation of DNA-templated transcription"/>
    <property type="evidence" value="ECO:0007669"/>
    <property type="project" value="InterPro"/>
</dbReference>
<proteinExistence type="predicted"/>
<evidence type="ECO:0000256" key="2">
    <source>
        <dbReference type="ARBA" id="ARBA00022840"/>
    </source>
</evidence>
<keyword evidence="1" id="KW-0547">Nucleotide-binding</keyword>
<dbReference type="PROSITE" id="PS50043">
    <property type="entry name" value="HTH_LUXR_2"/>
    <property type="match status" value="1"/>
</dbReference>
<dbReference type="AlphaFoldDB" id="A0A6V8KU42"/>
<dbReference type="SUPFAM" id="SSF52540">
    <property type="entry name" value="P-loop containing nucleoside triphosphate hydrolases"/>
    <property type="match status" value="1"/>
</dbReference>
<feature type="domain" description="HTH luxR-type" evidence="3">
    <location>
        <begin position="820"/>
        <end position="883"/>
    </location>
</feature>
<dbReference type="Gene3D" id="1.10.10.10">
    <property type="entry name" value="Winged helix-like DNA-binding domain superfamily/Winged helix DNA-binding domain"/>
    <property type="match status" value="1"/>
</dbReference>
<dbReference type="InterPro" id="IPR041664">
    <property type="entry name" value="AAA_16"/>
</dbReference>
<dbReference type="InterPro" id="IPR036388">
    <property type="entry name" value="WH-like_DNA-bd_sf"/>
</dbReference>
<sequence length="883" mass="93276">MGRERELDAVLRLLGGDADAARALVVLGDAGIGKSTLLEAAAAHARACGWRVLRADGSERETGLAFAALHQLLGPVLKAATRLPDRQRAALLGAFGLEGDGLRAPDQLLIGAALLTLLSDLAEERPVLVVVDDAQWIDRGSLDALAYAARRLDASPSAALLAARGTAAPAGLDRGLPALTLEPLARDASNQLLDRQPRPPAGGARLRVLTEAGGNPLALVEFAKTAAEIEADALPLTERLERIFAAQVAALPAPTRRLLLLAAAADGGDLAGLEWNVEDWAAAEEAGLVRLDGQRVRFRHPLMRSGVYHAAPLVARREAHLALAMALRDEPDRRAWHLAAASAGPDEPVAAALEASAQRARQRGGYAAAARALERAAQLSPDPAQRARRLALGADAATFAGQVEWVQELAGQAAAGTDDPGVRALASHSRGWALSQTTRHRAALMVLLRTADLGTPHAAVALVNAALVAYHVGEEEDRHRVRDAAARLGLPAGNPWRTWILAATDPFGSRAEVLADLDGAVGVRDSLQLGALGAAAWAIDHTACAVDLLTAALDGRRAEGALGGSASTYLCLGWAYADQGRWAEAQVAAAAAGAIAAEGRLELVTAATHALEAELSGVRGDTAAGRRQAAAALAAIDPQESRAIAVRARHAAGLAAVADGDHELAYEQLRMLFHADGTPVHFHASCYGLAGLAAAAARTGRRDRARQVVDLVAARLDGTASPRLALLVERGRALLADPDAAERHFAGALADPEGRQWPFERAQTELEYAQWLRRQRRRAADARPYLLAALETFHRLGARPWEELAQAELRASGVSLAPAEPDAFAELTPQQQQIIRLAARGLTNREIAERLFVSPRTVATHLYRSFPKLGITNRAQLRDILPQ</sequence>
<dbReference type="EMBL" id="BLPG01000001">
    <property type="protein sequence ID" value="GFJ88602.1"/>
    <property type="molecule type" value="Genomic_DNA"/>
</dbReference>
<evidence type="ECO:0000313" key="5">
    <source>
        <dbReference type="Proteomes" id="UP000482960"/>
    </source>
</evidence>
<dbReference type="GO" id="GO:0003677">
    <property type="term" value="F:DNA binding"/>
    <property type="evidence" value="ECO:0007669"/>
    <property type="project" value="InterPro"/>
</dbReference>
<name>A0A6V8KU42_9ACTN</name>
<dbReference type="SMART" id="SM00421">
    <property type="entry name" value="HTH_LUXR"/>
    <property type="match status" value="1"/>
</dbReference>
<dbReference type="CDD" id="cd06170">
    <property type="entry name" value="LuxR_C_like"/>
    <property type="match status" value="1"/>
</dbReference>
<keyword evidence="2" id="KW-0067">ATP-binding</keyword>
<gene>
    <name evidence="4" type="ORF">Prum_022440</name>
</gene>
<protein>
    <submittedName>
        <fullName evidence="4">Transcriptional regulator</fullName>
    </submittedName>
</protein>
<dbReference type="Pfam" id="PF00196">
    <property type="entry name" value="GerE"/>
    <property type="match status" value="1"/>
</dbReference>
<dbReference type="Proteomes" id="UP000482960">
    <property type="component" value="Unassembled WGS sequence"/>
</dbReference>
<accession>A0A6V8KU42</accession>
<dbReference type="PRINTS" id="PR00038">
    <property type="entry name" value="HTHLUXR"/>
</dbReference>
<evidence type="ECO:0000256" key="1">
    <source>
        <dbReference type="ARBA" id="ARBA00022741"/>
    </source>
</evidence>
<dbReference type="GO" id="GO:0005524">
    <property type="term" value="F:ATP binding"/>
    <property type="evidence" value="ECO:0007669"/>
    <property type="project" value="UniProtKB-KW"/>
</dbReference>
<reference evidence="4 5" key="1">
    <citation type="submission" date="2020-03" db="EMBL/GenBank/DDBJ databases">
        <title>Whole genome shotgun sequence of Phytohabitans rumicis NBRC 108638.</title>
        <authorList>
            <person name="Komaki H."/>
            <person name="Tamura T."/>
        </authorList>
    </citation>
    <scope>NUCLEOTIDE SEQUENCE [LARGE SCALE GENOMIC DNA]</scope>
    <source>
        <strain evidence="4 5">NBRC 108638</strain>
    </source>
</reference>
<dbReference type="InterPro" id="IPR000792">
    <property type="entry name" value="Tscrpt_reg_LuxR_C"/>
</dbReference>
<dbReference type="Gene3D" id="3.40.50.300">
    <property type="entry name" value="P-loop containing nucleotide triphosphate hydrolases"/>
    <property type="match status" value="1"/>
</dbReference>
<keyword evidence="5" id="KW-1185">Reference proteome</keyword>